<dbReference type="OrthoDB" id="6623421at2759"/>
<feature type="signal peptide" evidence="3">
    <location>
        <begin position="1"/>
        <end position="20"/>
    </location>
</feature>
<evidence type="ECO:0000256" key="3">
    <source>
        <dbReference type="SAM" id="SignalP"/>
    </source>
</evidence>
<keyword evidence="3" id="KW-0732">Signal</keyword>
<keyword evidence="2" id="KW-1133">Transmembrane helix</keyword>
<reference evidence="4" key="2">
    <citation type="submission" date="2022-10" db="EMBL/GenBank/DDBJ databases">
        <authorList>
            <consortium name="ENA_rothamsted_submissions"/>
            <consortium name="culmorum"/>
            <person name="King R."/>
        </authorList>
    </citation>
    <scope>NUCLEOTIDE SEQUENCE</scope>
</reference>
<feature type="compositionally biased region" description="Basic residues" evidence="1">
    <location>
        <begin position="290"/>
        <end position="306"/>
    </location>
</feature>
<keyword evidence="2" id="KW-0812">Transmembrane</keyword>
<feature type="region of interest" description="Disordered" evidence="1">
    <location>
        <begin position="495"/>
        <end position="538"/>
    </location>
</feature>
<keyword evidence="2" id="KW-0472">Membrane</keyword>
<name>A0A9N9SHA7_PHACE</name>
<evidence type="ECO:0000313" key="4">
    <source>
        <dbReference type="EMBL" id="CAG9822886.1"/>
    </source>
</evidence>
<sequence>MKCPKQMGLLLMAIVAVVLSVPSEQKSRSAISTRERRRITNKGIHEINSTTLDLLDVRTPPKVKEQQKKIHEKFEFSHPGVAIPVDENIILAEATTTSENVLTVEHKTSIDDGPSSWILLSGLSSTTSTPSEGNNASKKNSTNEVQWNSTISVTGKPKRNTYSHFKKRVNVVTSERPFEKVTITESHQAKVHKDVTNLTRIKASELNKAVIKRNSSQHDLFDNSSMLTNSNTKTKESHNVSSHIISSSTSNTTAQAIKLTNSTMDAGVNVTKLSAEAKDIETDLVSTIKKKKNSTKRKKNKNRRRKPTETKGDITTVSKPSKVSKQKPISTQIYSYLSREVMPTVGVGLVGLMVTAGLASYFFYPFGIARRSYNVDRKDHDGDYYYKNELSVPEEEAIGKVIAGMSTNTLFPDNLQRPKHKERNSNIRYRLVDKKTQINEGMHGSVEDVPLTYDKENEEQSYYNTYQTIDYSSDPNENKLFVAAPEKAKNAVTPVTVPEHGPRNLNSADEDMEKMSDKQKSKLETVHGPRYLGNGRRK</sequence>
<organism evidence="4 5">
    <name type="scientific">Phaedon cochleariae</name>
    <name type="common">Mustard beetle</name>
    <dbReference type="NCBI Taxonomy" id="80249"/>
    <lineage>
        <taxon>Eukaryota</taxon>
        <taxon>Metazoa</taxon>
        <taxon>Ecdysozoa</taxon>
        <taxon>Arthropoda</taxon>
        <taxon>Hexapoda</taxon>
        <taxon>Insecta</taxon>
        <taxon>Pterygota</taxon>
        <taxon>Neoptera</taxon>
        <taxon>Endopterygota</taxon>
        <taxon>Coleoptera</taxon>
        <taxon>Polyphaga</taxon>
        <taxon>Cucujiformia</taxon>
        <taxon>Chrysomeloidea</taxon>
        <taxon>Chrysomelidae</taxon>
        <taxon>Chrysomelinae</taxon>
        <taxon>Chrysomelini</taxon>
        <taxon>Phaedon</taxon>
    </lineage>
</organism>
<feature type="compositionally biased region" description="Basic and acidic residues" evidence="1">
    <location>
        <begin position="513"/>
        <end position="527"/>
    </location>
</feature>
<feature type="region of interest" description="Disordered" evidence="1">
    <location>
        <begin position="123"/>
        <end position="143"/>
    </location>
</feature>
<dbReference type="EMBL" id="OU896712">
    <property type="protein sequence ID" value="CAG9822886.1"/>
    <property type="molecule type" value="Genomic_DNA"/>
</dbReference>
<protein>
    <submittedName>
        <fullName evidence="4">Uncharacterized protein</fullName>
    </submittedName>
</protein>
<evidence type="ECO:0000256" key="2">
    <source>
        <dbReference type="SAM" id="Phobius"/>
    </source>
</evidence>
<evidence type="ECO:0000313" key="5">
    <source>
        <dbReference type="Proteomes" id="UP001153737"/>
    </source>
</evidence>
<reference evidence="4" key="1">
    <citation type="submission" date="2022-01" db="EMBL/GenBank/DDBJ databases">
        <authorList>
            <person name="King R."/>
        </authorList>
    </citation>
    <scope>NUCLEOTIDE SEQUENCE</scope>
</reference>
<keyword evidence="5" id="KW-1185">Reference proteome</keyword>
<feature type="transmembrane region" description="Helical" evidence="2">
    <location>
        <begin position="341"/>
        <end position="364"/>
    </location>
</feature>
<gene>
    <name evidence="4" type="ORF">PHAECO_LOCUS10148</name>
</gene>
<evidence type="ECO:0000256" key="1">
    <source>
        <dbReference type="SAM" id="MobiDB-lite"/>
    </source>
</evidence>
<dbReference type="Proteomes" id="UP001153737">
    <property type="component" value="Chromosome 6"/>
</dbReference>
<feature type="compositionally biased region" description="Polar residues" evidence="1">
    <location>
        <begin position="132"/>
        <end position="143"/>
    </location>
</feature>
<accession>A0A9N9SHA7</accession>
<proteinExistence type="predicted"/>
<feature type="chain" id="PRO_5040211098" evidence="3">
    <location>
        <begin position="21"/>
        <end position="538"/>
    </location>
</feature>
<dbReference type="AlphaFoldDB" id="A0A9N9SHA7"/>
<feature type="region of interest" description="Disordered" evidence="1">
    <location>
        <begin position="290"/>
        <end position="322"/>
    </location>
</feature>